<gene>
    <name evidence="3" type="ORF">PGLA1383_LOCUS39502</name>
</gene>
<dbReference type="OMA" id="DITDAYR"/>
<evidence type="ECO:0000313" key="3">
    <source>
        <dbReference type="EMBL" id="CAE8621985.1"/>
    </source>
</evidence>
<accession>A0A813GCS2</accession>
<evidence type="ECO:0000259" key="2">
    <source>
        <dbReference type="Pfam" id="PF02225"/>
    </source>
</evidence>
<dbReference type="AlphaFoldDB" id="A0A813GCS2"/>
<comment type="caution">
    <text evidence="3">The sequence shown here is derived from an EMBL/GenBank/DDBJ whole genome shotgun (WGS) entry which is preliminary data.</text>
</comment>
<dbReference type="SUPFAM" id="SSF52025">
    <property type="entry name" value="PA domain"/>
    <property type="match status" value="1"/>
</dbReference>
<protein>
    <recommendedName>
        <fullName evidence="2">PA domain-containing protein</fullName>
    </recommendedName>
</protein>
<dbReference type="Gene3D" id="3.50.30.30">
    <property type="match status" value="1"/>
</dbReference>
<dbReference type="Pfam" id="PF02225">
    <property type="entry name" value="PA"/>
    <property type="match status" value="1"/>
</dbReference>
<keyword evidence="1" id="KW-0732">Signal</keyword>
<dbReference type="InterPro" id="IPR003137">
    <property type="entry name" value="PA_domain"/>
</dbReference>
<dbReference type="OrthoDB" id="419337at2759"/>
<sequence>MASLRALLGLGFGLRLCGVLAQDALGFKLEEALAEHLKIIYAMDEIIQDAPPRVSAQERQLQADTTPPSLNVLTVQAYIFHILVTVQMDETGIIYCGAVLHSGSYTPSAYELKTGTNLKGHGSVNAAANTRSNVVVNGLSASTSYDLFCYAEDASFNGISNAAILATKKPSVITASGGDYVAPVLKYVAPYFTAESQALYINVEMSEDGTVWSVALKDSGSGTTVPTSSAIMNNVGVDSWGTHPIAAQQLYKATIRLGGLQEDTVYDIYSFARDMSGNGIDNTPAYPSNVTKIAETKFAGLRTLAVWIPSKVSVAYAIGSTEYALEPATWNTHLPKCLPGVGSSHFRCGPDLESWSTPPVLTNSQLVSLASHASAGCSGHLQATPPASGTYVLLLRRGKCAFAKKALQAERAGYSGLLLVDHQTNLDRGVLPDMTAESQDATISIPAWIIGKTNGEALVLAAASSGISLRVTLTDQYRKPRLGNLQSDLYGLRVYATQ</sequence>
<dbReference type="Proteomes" id="UP000654075">
    <property type="component" value="Unassembled WGS sequence"/>
</dbReference>
<dbReference type="EMBL" id="CAJNNV010027863">
    <property type="protein sequence ID" value="CAE8621985.1"/>
    <property type="molecule type" value="Genomic_DNA"/>
</dbReference>
<organism evidence="3 4">
    <name type="scientific">Polarella glacialis</name>
    <name type="common">Dinoflagellate</name>
    <dbReference type="NCBI Taxonomy" id="89957"/>
    <lineage>
        <taxon>Eukaryota</taxon>
        <taxon>Sar</taxon>
        <taxon>Alveolata</taxon>
        <taxon>Dinophyceae</taxon>
        <taxon>Suessiales</taxon>
        <taxon>Suessiaceae</taxon>
        <taxon>Polarella</taxon>
    </lineage>
</organism>
<keyword evidence="4" id="KW-1185">Reference proteome</keyword>
<name>A0A813GCS2_POLGL</name>
<dbReference type="InterPro" id="IPR046450">
    <property type="entry name" value="PA_dom_sf"/>
</dbReference>
<evidence type="ECO:0000313" key="4">
    <source>
        <dbReference type="Proteomes" id="UP000654075"/>
    </source>
</evidence>
<evidence type="ECO:0000256" key="1">
    <source>
        <dbReference type="SAM" id="SignalP"/>
    </source>
</evidence>
<feature type="chain" id="PRO_5032890774" description="PA domain-containing protein" evidence="1">
    <location>
        <begin position="22"/>
        <end position="498"/>
    </location>
</feature>
<reference evidence="3" key="1">
    <citation type="submission" date="2021-02" db="EMBL/GenBank/DDBJ databases">
        <authorList>
            <person name="Dougan E. K."/>
            <person name="Rhodes N."/>
            <person name="Thang M."/>
            <person name="Chan C."/>
        </authorList>
    </citation>
    <scope>NUCLEOTIDE SEQUENCE</scope>
</reference>
<proteinExistence type="predicted"/>
<feature type="signal peptide" evidence="1">
    <location>
        <begin position="1"/>
        <end position="21"/>
    </location>
</feature>
<feature type="domain" description="PA" evidence="2">
    <location>
        <begin position="366"/>
        <end position="458"/>
    </location>
</feature>